<dbReference type="Gramene" id="Os08t0300200-02">
    <property type="protein sequence ID" value="Os08t0300200-02"/>
    <property type="gene ID" value="Os08g0300200"/>
</dbReference>
<dbReference type="SMR" id="A0A0P0XEF4"/>
<organism evidence="2 3">
    <name type="scientific">Oryza sativa subsp. japonica</name>
    <name type="common">Rice</name>
    <dbReference type="NCBI Taxonomy" id="39947"/>
    <lineage>
        <taxon>Eukaryota</taxon>
        <taxon>Viridiplantae</taxon>
        <taxon>Streptophyta</taxon>
        <taxon>Embryophyta</taxon>
        <taxon>Tracheophyta</taxon>
        <taxon>Spermatophyta</taxon>
        <taxon>Magnoliopsida</taxon>
        <taxon>Liliopsida</taxon>
        <taxon>Poales</taxon>
        <taxon>Poaceae</taxon>
        <taxon>BOP clade</taxon>
        <taxon>Oryzoideae</taxon>
        <taxon>Oryzeae</taxon>
        <taxon>Oryzinae</taxon>
        <taxon>Oryza</taxon>
        <taxon>Oryza sativa</taxon>
    </lineage>
</organism>
<keyword evidence="4 5" id="KW-1267">Proteomics identification</keyword>
<sequence>MAFLLGAFLGLVLGVAVVMAFARLENTRAEQRRELAATVSSFSKLTVEDLRKLIPLELYPSWVSFTQKQNLNG</sequence>
<dbReference type="PaxDb" id="39947-A0A0P0XEF4"/>
<keyword evidence="1" id="KW-0732">Signal</keyword>
<accession>A0A0P0XEF4</accession>
<name>A0A0P0XEF4_ORYSJ</name>
<dbReference type="EMBL" id="AP014964">
    <property type="protein sequence ID" value="BAT04805.1"/>
    <property type="molecule type" value="Genomic_DNA"/>
</dbReference>
<dbReference type="AlphaFoldDB" id="A0A0P0XEF4"/>
<dbReference type="eggNOG" id="KOG1012">
    <property type="taxonomic scope" value="Eukaryota"/>
</dbReference>
<proteinExistence type="evidence at protein level"/>
<protein>
    <submittedName>
        <fullName evidence="2">Os08g0300200 protein</fullName>
    </submittedName>
</protein>
<gene>
    <name evidence="2" type="ordered locus">Os08g0300200</name>
    <name evidence="2" type="ORF">OSNPB_080300200</name>
</gene>
<evidence type="ECO:0000313" key="2">
    <source>
        <dbReference type="EMBL" id="BAT04805.1"/>
    </source>
</evidence>
<feature type="signal peptide" evidence="1">
    <location>
        <begin position="1"/>
        <end position="20"/>
    </location>
</feature>
<reference evidence="2 3" key="2">
    <citation type="journal article" date="2013" name="Plant Cell Physiol.">
        <title>Rice Annotation Project Database (RAP-DB): an integrative and interactive database for rice genomics.</title>
        <authorList>
            <person name="Sakai H."/>
            <person name="Lee S.S."/>
            <person name="Tanaka T."/>
            <person name="Numa H."/>
            <person name="Kim J."/>
            <person name="Kawahara Y."/>
            <person name="Wakimoto H."/>
            <person name="Yang C.C."/>
            <person name="Iwamoto M."/>
            <person name="Abe T."/>
            <person name="Yamada Y."/>
            <person name="Muto A."/>
            <person name="Inokuchi H."/>
            <person name="Ikemura T."/>
            <person name="Matsumoto T."/>
            <person name="Sasaki T."/>
            <person name="Itoh T."/>
        </authorList>
    </citation>
    <scope>NUCLEOTIDE SEQUENCE [LARGE SCALE GENOMIC DNA]</scope>
    <source>
        <strain evidence="3">cv. Nipponbare</strain>
    </source>
</reference>
<reference evidence="3" key="1">
    <citation type="journal article" date="2005" name="Nature">
        <title>The map-based sequence of the rice genome.</title>
        <authorList>
            <consortium name="International rice genome sequencing project (IRGSP)"/>
            <person name="Matsumoto T."/>
            <person name="Wu J."/>
            <person name="Kanamori H."/>
            <person name="Katayose Y."/>
            <person name="Fujisawa M."/>
            <person name="Namiki N."/>
            <person name="Mizuno H."/>
            <person name="Yamamoto K."/>
            <person name="Antonio B.A."/>
            <person name="Baba T."/>
            <person name="Sakata K."/>
            <person name="Nagamura Y."/>
            <person name="Aoki H."/>
            <person name="Arikawa K."/>
            <person name="Arita K."/>
            <person name="Bito T."/>
            <person name="Chiden Y."/>
            <person name="Fujitsuka N."/>
            <person name="Fukunaka R."/>
            <person name="Hamada M."/>
            <person name="Harada C."/>
            <person name="Hayashi A."/>
            <person name="Hijishita S."/>
            <person name="Honda M."/>
            <person name="Hosokawa S."/>
            <person name="Ichikawa Y."/>
            <person name="Idonuma A."/>
            <person name="Iijima M."/>
            <person name="Ikeda M."/>
            <person name="Ikeno M."/>
            <person name="Ito K."/>
            <person name="Ito S."/>
            <person name="Ito T."/>
            <person name="Ito Y."/>
            <person name="Ito Y."/>
            <person name="Iwabuchi A."/>
            <person name="Kamiya K."/>
            <person name="Karasawa W."/>
            <person name="Kurita K."/>
            <person name="Katagiri S."/>
            <person name="Kikuta A."/>
            <person name="Kobayashi H."/>
            <person name="Kobayashi N."/>
            <person name="Machita K."/>
            <person name="Maehara T."/>
            <person name="Masukawa M."/>
            <person name="Mizubayashi T."/>
            <person name="Mukai Y."/>
            <person name="Nagasaki H."/>
            <person name="Nagata Y."/>
            <person name="Naito S."/>
            <person name="Nakashima M."/>
            <person name="Nakama Y."/>
            <person name="Nakamichi Y."/>
            <person name="Nakamura M."/>
            <person name="Meguro A."/>
            <person name="Negishi M."/>
            <person name="Ohta I."/>
            <person name="Ohta T."/>
            <person name="Okamoto M."/>
            <person name="Ono N."/>
            <person name="Saji S."/>
            <person name="Sakaguchi M."/>
            <person name="Sakai K."/>
            <person name="Shibata M."/>
            <person name="Shimokawa T."/>
            <person name="Song J."/>
            <person name="Takazaki Y."/>
            <person name="Terasawa K."/>
            <person name="Tsugane M."/>
            <person name="Tsuji K."/>
            <person name="Ueda S."/>
            <person name="Waki K."/>
            <person name="Yamagata H."/>
            <person name="Yamamoto M."/>
            <person name="Yamamoto S."/>
            <person name="Yamane H."/>
            <person name="Yoshiki S."/>
            <person name="Yoshihara R."/>
            <person name="Yukawa K."/>
            <person name="Zhong H."/>
            <person name="Yano M."/>
            <person name="Yuan Q."/>
            <person name="Ouyang S."/>
            <person name="Liu J."/>
            <person name="Jones K.M."/>
            <person name="Gansberger K."/>
            <person name="Moffat K."/>
            <person name="Hill J."/>
            <person name="Bera J."/>
            <person name="Fadrosh D."/>
            <person name="Jin S."/>
            <person name="Johri S."/>
            <person name="Kim M."/>
            <person name="Overton L."/>
            <person name="Reardon M."/>
            <person name="Tsitrin T."/>
            <person name="Vuong H."/>
            <person name="Weaver B."/>
            <person name="Ciecko A."/>
            <person name="Tallon L."/>
            <person name="Jackson J."/>
            <person name="Pai G."/>
            <person name="Aken S.V."/>
            <person name="Utterback T."/>
            <person name="Reidmuller S."/>
            <person name="Feldblyum T."/>
            <person name="Hsiao J."/>
            <person name="Zismann V."/>
            <person name="Iobst S."/>
            <person name="de Vazeille A.R."/>
            <person name="Buell C.R."/>
            <person name="Ying K."/>
            <person name="Li Y."/>
            <person name="Lu T."/>
            <person name="Huang Y."/>
            <person name="Zhao Q."/>
            <person name="Feng Q."/>
            <person name="Zhang L."/>
            <person name="Zhu J."/>
            <person name="Weng Q."/>
            <person name="Mu J."/>
            <person name="Lu Y."/>
            <person name="Fan D."/>
            <person name="Liu Y."/>
            <person name="Guan J."/>
            <person name="Zhang Y."/>
            <person name="Yu S."/>
            <person name="Liu X."/>
            <person name="Zhang Y."/>
            <person name="Hong G."/>
            <person name="Han B."/>
            <person name="Choisne N."/>
            <person name="Demange N."/>
            <person name="Orjeda G."/>
            <person name="Samain S."/>
            <person name="Cattolico L."/>
            <person name="Pelletier E."/>
            <person name="Couloux A."/>
            <person name="Segurens B."/>
            <person name="Wincker P."/>
            <person name="D'Hont A."/>
            <person name="Scarpelli C."/>
            <person name="Weissenbach J."/>
            <person name="Salanoubat M."/>
            <person name="Quetier F."/>
            <person name="Yu Y."/>
            <person name="Kim H.R."/>
            <person name="Rambo T."/>
            <person name="Currie J."/>
            <person name="Collura K."/>
            <person name="Luo M."/>
            <person name="Yang T."/>
            <person name="Ammiraju J.S.S."/>
            <person name="Engler F."/>
            <person name="Soderlund C."/>
            <person name="Wing R.A."/>
            <person name="Palmer L.E."/>
            <person name="de la Bastide M."/>
            <person name="Spiegel L."/>
            <person name="Nascimento L."/>
            <person name="Zutavern T."/>
            <person name="O'Shaughnessy A."/>
            <person name="Dike S."/>
            <person name="Dedhia N."/>
            <person name="Preston R."/>
            <person name="Balija V."/>
            <person name="McCombie W.R."/>
            <person name="Chow T."/>
            <person name="Chen H."/>
            <person name="Chung M."/>
            <person name="Chen C."/>
            <person name="Shaw J."/>
            <person name="Wu H."/>
            <person name="Hsiao K."/>
            <person name="Chao Y."/>
            <person name="Chu M."/>
            <person name="Cheng C."/>
            <person name="Hour A."/>
            <person name="Lee P."/>
            <person name="Lin S."/>
            <person name="Lin Y."/>
            <person name="Liou J."/>
            <person name="Liu S."/>
            <person name="Hsing Y."/>
            <person name="Raghuvanshi S."/>
            <person name="Mohanty A."/>
            <person name="Bharti A.K."/>
            <person name="Gaur A."/>
            <person name="Gupta V."/>
            <person name="Kumar D."/>
            <person name="Ravi V."/>
            <person name="Vij S."/>
            <person name="Kapur A."/>
            <person name="Khurana P."/>
            <person name="Khurana P."/>
            <person name="Khurana J.P."/>
            <person name="Tyagi A.K."/>
            <person name="Gaikwad K."/>
            <person name="Singh A."/>
            <person name="Dalal V."/>
            <person name="Srivastava S."/>
            <person name="Dixit A."/>
            <person name="Pal A.K."/>
            <person name="Ghazi I.A."/>
            <person name="Yadav M."/>
            <person name="Pandit A."/>
            <person name="Bhargava A."/>
            <person name="Sureshbabu K."/>
            <person name="Batra K."/>
            <person name="Sharma T.R."/>
            <person name="Mohapatra T."/>
            <person name="Singh N.K."/>
            <person name="Messing J."/>
            <person name="Nelson A.B."/>
            <person name="Fuks G."/>
            <person name="Kavchok S."/>
            <person name="Keizer G."/>
            <person name="Linton E."/>
            <person name="Llaca V."/>
            <person name="Song R."/>
            <person name="Tanyolac B."/>
            <person name="Young S."/>
            <person name="Ho-Il K."/>
            <person name="Hahn J.H."/>
            <person name="Sangsakoo G."/>
            <person name="Vanavichit A."/>
            <person name="de Mattos Luiz.A.T."/>
            <person name="Zimmer P.D."/>
            <person name="Malone G."/>
            <person name="Dellagostin O."/>
            <person name="de Oliveira A.C."/>
            <person name="Bevan M."/>
            <person name="Bancroft I."/>
            <person name="Minx P."/>
            <person name="Cordum H."/>
            <person name="Wilson R."/>
            <person name="Cheng Z."/>
            <person name="Jin W."/>
            <person name="Jiang J."/>
            <person name="Leong S.A."/>
            <person name="Iwama H."/>
            <person name="Gojobori T."/>
            <person name="Itoh T."/>
            <person name="Niimura Y."/>
            <person name="Fujii Y."/>
            <person name="Habara T."/>
            <person name="Sakai H."/>
            <person name="Sato Y."/>
            <person name="Wilson G."/>
            <person name="Kumar K."/>
            <person name="McCouch S."/>
            <person name="Juretic N."/>
            <person name="Hoen D."/>
            <person name="Wright S."/>
            <person name="Bruskiewich R."/>
            <person name="Bureau T."/>
            <person name="Miyao A."/>
            <person name="Hirochika H."/>
            <person name="Nishikawa T."/>
            <person name="Kadowaki K."/>
            <person name="Sugiura M."/>
            <person name="Burr B."/>
            <person name="Sasaki T."/>
        </authorList>
    </citation>
    <scope>NUCLEOTIDE SEQUENCE [LARGE SCALE GENOMIC DNA]</scope>
    <source>
        <strain evidence="3">cv. Nipponbare</strain>
    </source>
</reference>
<dbReference type="InParanoid" id="A0A0P0XEF4"/>
<evidence type="ECO:0000256" key="1">
    <source>
        <dbReference type="SAM" id="SignalP"/>
    </source>
</evidence>
<evidence type="ECO:0007829" key="5">
    <source>
        <dbReference type="ProteomicsDB" id="A0A0P0XEF4"/>
    </source>
</evidence>
<feature type="chain" id="PRO_5006057060" evidence="1">
    <location>
        <begin position="21"/>
        <end position="73"/>
    </location>
</feature>
<evidence type="ECO:0000313" key="3">
    <source>
        <dbReference type="Proteomes" id="UP000059680"/>
    </source>
</evidence>
<dbReference type="STRING" id="39947.A0A0P0XEF4"/>
<reference evidence="2 3" key="3">
    <citation type="journal article" date="2013" name="Rice">
        <title>Improvement of the Oryza sativa Nipponbare reference genome using next generation sequence and optical map data.</title>
        <authorList>
            <person name="Kawahara Y."/>
            <person name="de la Bastide M."/>
            <person name="Hamilton J.P."/>
            <person name="Kanamori H."/>
            <person name="McCombie W.R."/>
            <person name="Ouyang S."/>
            <person name="Schwartz D.C."/>
            <person name="Tanaka T."/>
            <person name="Wu J."/>
            <person name="Zhou S."/>
            <person name="Childs K.L."/>
            <person name="Davidson R.M."/>
            <person name="Lin H."/>
            <person name="Quesada-Ocampo L."/>
            <person name="Vaillancourt B."/>
            <person name="Sakai H."/>
            <person name="Lee S.S."/>
            <person name="Kim J."/>
            <person name="Numa H."/>
            <person name="Itoh T."/>
            <person name="Buell C.R."/>
            <person name="Matsumoto T."/>
        </authorList>
    </citation>
    <scope>NUCLEOTIDE SEQUENCE [LARGE SCALE GENOMIC DNA]</scope>
    <source>
        <strain evidence="3">cv. Nipponbare</strain>
    </source>
</reference>
<evidence type="ECO:0007829" key="4">
    <source>
        <dbReference type="PeptideAtlas" id="A0A0P0XEF4"/>
    </source>
</evidence>
<keyword evidence="3" id="KW-1185">Reference proteome</keyword>
<dbReference type="Proteomes" id="UP000059680">
    <property type="component" value="Chromosome 8"/>
</dbReference>